<evidence type="ECO:0000313" key="2">
    <source>
        <dbReference type="Proteomes" id="UP001620626"/>
    </source>
</evidence>
<name>A0ABD2I6P2_9BILA</name>
<reference evidence="1 2" key="1">
    <citation type="submission" date="2024-10" db="EMBL/GenBank/DDBJ databases">
        <authorList>
            <person name="Kim D."/>
        </authorList>
    </citation>
    <scope>NUCLEOTIDE SEQUENCE [LARGE SCALE GENOMIC DNA]</scope>
    <source>
        <strain evidence="1">BH-2024</strain>
    </source>
</reference>
<protein>
    <submittedName>
        <fullName evidence="1">Uncharacterized protein</fullName>
    </submittedName>
</protein>
<proteinExistence type="predicted"/>
<dbReference type="EMBL" id="JBICBT010001261">
    <property type="protein sequence ID" value="KAL3076114.1"/>
    <property type="molecule type" value="Genomic_DNA"/>
</dbReference>
<sequence>MSDRRKEAEEKMAKAIFISADCWLCVYDLLPAYQLGLGIAMISHRFDIYVDEHFKTRKWTLALIQIRSKIGEYGTKEMEIVNSNGKAMPIPQKPLPKKIMGFRRIDIFFIDKNAIAFLRHFHKLFATCSINLAIYTYNDHISDFIFHNIWPMLNKNIHFMELSAGIFHRFRQFVPSILDDCPSLRFVCFTFFKLFAEFPCDDNAAASDGQALAKWLFTPLQNDVPKMFNCWLHNGDRNLSSKMEAFKAAFASASSPANFIIVFWFLRFADSVLPFDLTNELTQEQLALKSINNRFLLVRCPIARDESKWTKWEKEAIDWRICGQWNRIEIQIYNEDEIGKGLLDATSGPSDQQQNFGPFHCRFSCFLFPNLAQLGIHEDDNEFPEHVVTKAEEMVRSCVQCAEVSTEVLDKFDTGN</sequence>
<keyword evidence="2" id="KW-1185">Reference proteome</keyword>
<gene>
    <name evidence="1" type="ORF">niasHT_034178</name>
</gene>
<evidence type="ECO:0000313" key="1">
    <source>
        <dbReference type="EMBL" id="KAL3076114.1"/>
    </source>
</evidence>
<comment type="caution">
    <text evidence="1">The sequence shown here is derived from an EMBL/GenBank/DDBJ whole genome shotgun (WGS) entry which is preliminary data.</text>
</comment>
<organism evidence="1 2">
    <name type="scientific">Heterodera trifolii</name>
    <dbReference type="NCBI Taxonomy" id="157864"/>
    <lineage>
        <taxon>Eukaryota</taxon>
        <taxon>Metazoa</taxon>
        <taxon>Ecdysozoa</taxon>
        <taxon>Nematoda</taxon>
        <taxon>Chromadorea</taxon>
        <taxon>Rhabditida</taxon>
        <taxon>Tylenchina</taxon>
        <taxon>Tylenchomorpha</taxon>
        <taxon>Tylenchoidea</taxon>
        <taxon>Heteroderidae</taxon>
        <taxon>Heteroderinae</taxon>
        <taxon>Heterodera</taxon>
    </lineage>
</organism>
<accession>A0ABD2I6P2</accession>
<dbReference type="AlphaFoldDB" id="A0ABD2I6P2"/>
<dbReference type="Proteomes" id="UP001620626">
    <property type="component" value="Unassembled WGS sequence"/>
</dbReference>